<comment type="caution">
    <text evidence="6">The sequence shown here is derived from an EMBL/GenBank/DDBJ whole genome shotgun (WGS) entry which is preliminary data.</text>
</comment>
<feature type="region of interest" description="Disordered" evidence="4">
    <location>
        <begin position="1"/>
        <end position="21"/>
    </location>
</feature>
<evidence type="ECO:0000313" key="7">
    <source>
        <dbReference type="Proteomes" id="UP000034164"/>
    </source>
</evidence>
<accession>A0A0G2J6S0</accession>
<dbReference type="Gene3D" id="3.40.50.1100">
    <property type="match status" value="1"/>
</dbReference>
<evidence type="ECO:0000313" key="6">
    <source>
        <dbReference type="EMBL" id="KKZ67874.1"/>
    </source>
</evidence>
<dbReference type="InterPro" id="IPR027278">
    <property type="entry name" value="ACCD_DCysDesulf"/>
</dbReference>
<evidence type="ECO:0000259" key="5">
    <source>
        <dbReference type="Pfam" id="PF00291"/>
    </source>
</evidence>
<dbReference type="OrthoDB" id="10266364at2759"/>
<evidence type="ECO:0000256" key="2">
    <source>
        <dbReference type="ARBA" id="ARBA00008639"/>
    </source>
</evidence>
<dbReference type="InterPro" id="IPR036052">
    <property type="entry name" value="TrpB-like_PALP_sf"/>
</dbReference>
<dbReference type="PANTHER" id="PTHR43780:SF2">
    <property type="entry name" value="1-AMINOCYCLOPROPANE-1-CARBOXYLATE DEAMINASE-RELATED"/>
    <property type="match status" value="1"/>
</dbReference>
<evidence type="ECO:0000256" key="4">
    <source>
        <dbReference type="SAM" id="MobiDB-lite"/>
    </source>
</evidence>
<evidence type="ECO:0000256" key="3">
    <source>
        <dbReference type="ARBA" id="ARBA00022898"/>
    </source>
</evidence>
<comment type="cofactor">
    <cofactor evidence="1">
        <name>pyridoxal 5'-phosphate</name>
        <dbReference type="ChEBI" id="CHEBI:597326"/>
    </cofactor>
</comment>
<protein>
    <submittedName>
        <fullName evidence="6">1-aminocyclopropane-1-carboxylate deaminase</fullName>
    </submittedName>
</protein>
<dbReference type="SUPFAM" id="SSF53686">
    <property type="entry name" value="Tryptophan synthase beta subunit-like PLP-dependent enzymes"/>
    <property type="match status" value="1"/>
</dbReference>
<dbReference type="Proteomes" id="UP000034164">
    <property type="component" value="Unassembled WGS sequence"/>
</dbReference>
<dbReference type="AlphaFoldDB" id="A0A0G2J6S0"/>
<reference evidence="7" key="1">
    <citation type="journal article" date="2015" name="PLoS Genet.">
        <title>The dynamic genome and transcriptome of the human fungal pathogen Blastomyces and close relative Emmonsia.</title>
        <authorList>
            <person name="Munoz J.F."/>
            <person name="Gauthier G.M."/>
            <person name="Desjardins C.A."/>
            <person name="Gallo J.E."/>
            <person name="Holder J."/>
            <person name="Sullivan T.D."/>
            <person name="Marty A.J."/>
            <person name="Carmen J.C."/>
            <person name="Chen Z."/>
            <person name="Ding L."/>
            <person name="Gujja S."/>
            <person name="Magrini V."/>
            <person name="Misas E."/>
            <person name="Mitreva M."/>
            <person name="Priest M."/>
            <person name="Saif S."/>
            <person name="Whiston E.A."/>
            <person name="Young S."/>
            <person name="Zeng Q."/>
            <person name="Goldman W.E."/>
            <person name="Mardis E.R."/>
            <person name="Taylor J.W."/>
            <person name="McEwen J.G."/>
            <person name="Clay O.K."/>
            <person name="Klein B.S."/>
            <person name="Cuomo C.A."/>
        </authorList>
    </citation>
    <scope>NUCLEOTIDE SEQUENCE [LARGE SCALE GENOMIC DNA]</scope>
    <source>
        <strain evidence="7">UAMH 3008</strain>
    </source>
</reference>
<dbReference type="PANTHER" id="PTHR43780">
    <property type="entry name" value="1-AMINOCYCLOPROPANE-1-CARBOXYLATE DEAMINASE-RELATED"/>
    <property type="match status" value="1"/>
</dbReference>
<feature type="domain" description="Tryptophan synthase beta chain-like PALP" evidence="5">
    <location>
        <begin position="45"/>
        <end position="158"/>
    </location>
</feature>
<dbReference type="GO" id="GO:0019148">
    <property type="term" value="F:D-cysteine desulfhydrase activity"/>
    <property type="evidence" value="ECO:0007669"/>
    <property type="project" value="TreeGrafter"/>
</dbReference>
<gene>
    <name evidence="6" type="ORF">EMCG_06403</name>
</gene>
<name>A0A0G2J6S0_9EURO</name>
<proteinExistence type="inferred from homology"/>
<keyword evidence="3" id="KW-0663">Pyridoxal phosphate</keyword>
<sequence length="189" mass="20924">MDNSIYEDQKLQNGNNVSPRHIRLNTPLPTAPRPIPYPLTAHITANLGNNKVAIYAERDDLNSALAYGGNKTRKLEYLVADALDQGCDTLVSIGGLQSNHTRQVAAVAARTGLRARLVQEHWVDWEDPGYETVGNIQLSRLMGVDVRLDKSGFGIEHKPTATRLVEECKAKGICHIISPQAHRIIRWAV</sequence>
<comment type="similarity">
    <text evidence="2">Belongs to the ACC deaminase/D-cysteine desulfhydrase family.</text>
</comment>
<dbReference type="Pfam" id="PF00291">
    <property type="entry name" value="PALP"/>
    <property type="match status" value="1"/>
</dbReference>
<organism evidence="6 7">
    <name type="scientific">[Emmonsia] crescens</name>
    <dbReference type="NCBI Taxonomy" id="73230"/>
    <lineage>
        <taxon>Eukaryota</taxon>
        <taxon>Fungi</taxon>
        <taxon>Dikarya</taxon>
        <taxon>Ascomycota</taxon>
        <taxon>Pezizomycotina</taxon>
        <taxon>Eurotiomycetes</taxon>
        <taxon>Eurotiomycetidae</taxon>
        <taxon>Onygenales</taxon>
        <taxon>Ajellomycetaceae</taxon>
        <taxon>Emergomyces</taxon>
    </lineage>
</organism>
<evidence type="ECO:0000256" key="1">
    <source>
        <dbReference type="ARBA" id="ARBA00001933"/>
    </source>
</evidence>
<dbReference type="InterPro" id="IPR001926">
    <property type="entry name" value="TrpB-like_PALP"/>
</dbReference>
<dbReference type="EMBL" id="LCZI01000179">
    <property type="protein sequence ID" value="KKZ67874.1"/>
    <property type="molecule type" value="Genomic_DNA"/>
</dbReference>
<dbReference type="VEuPathDB" id="FungiDB:EMCG_06403"/>